<evidence type="ECO:0000256" key="1">
    <source>
        <dbReference type="ARBA" id="ARBA00010641"/>
    </source>
</evidence>
<dbReference type="NCBIfam" id="TIGR02943">
    <property type="entry name" value="Sig70_famx1"/>
    <property type="match status" value="1"/>
</dbReference>
<evidence type="ECO:0000313" key="10">
    <source>
        <dbReference type="Proteomes" id="UP000642829"/>
    </source>
</evidence>
<dbReference type="InterPro" id="IPR014284">
    <property type="entry name" value="RNA_pol_sigma-70_dom"/>
</dbReference>
<dbReference type="GO" id="GO:0016987">
    <property type="term" value="F:sigma factor activity"/>
    <property type="evidence" value="ECO:0007669"/>
    <property type="project" value="UniProtKB-KW"/>
</dbReference>
<evidence type="ECO:0000256" key="2">
    <source>
        <dbReference type="ARBA" id="ARBA00023015"/>
    </source>
</evidence>
<dbReference type="InterPro" id="IPR014289">
    <property type="entry name" value="RNA_pol_sigma-24-rel"/>
</dbReference>
<keyword evidence="2 6" id="KW-0805">Transcription regulation</keyword>
<dbReference type="InterPro" id="IPR013249">
    <property type="entry name" value="RNA_pol_sigma70_r4_t2"/>
</dbReference>
<dbReference type="InterPro" id="IPR000838">
    <property type="entry name" value="RNA_pol_sigma70_ECF_CS"/>
</dbReference>
<feature type="domain" description="RNA polymerase sigma-70 region 2" evidence="7">
    <location>
        <begin position="17"/>
        <end position="84"/>
    </location>
</feature>
<dbReference type="InterPro" id="IPR013325">
    <property type="entry name" value="RNA_pol_sigma_r2"/>
</dbReference>
<proteinExistence type="inferred from homology"/>
<dbReference type="PROSITE" id="PS01063">
    <property type="entry name" value="SIGMA70_ECF"/>
    <property type="match status" value="1"/>
</dbReference>
<evidence type="ECO:0000259" key="7">
    <source>
        <dbReference type="Pfam" id="PF04542"/>
    </source>
</evidence>
<evidence type="ECO:0000313" key="9">
    <source>
        <dbReference type="EMBL" id="GHC10845.1"/>
    </source>
</evidence>
<dbReference type="GO" id="GO:0003677">
    <property type="term" value="F:DNA binding"/>
    <property type="evidence" value="ECO:0007669"/>
    <property type="project" value="UniProtKB-KW"/>
</dbReference>
<dbReference type="EMBL" id="BMXG01000024">
    <property type="protein sequence ID" value="GHC10845.1"/>
    <property type="molecule type" value="Genomic_DNA"/>
</dbReference>
<dbReference type="InterPro" id="IPR007627">
    <property type="entry name" value="RNA_pol_sigma70_r2"/>
</dbReference>
<sequence>MPDESPANPELDPATWVDAYGDALYKFAYFRVNNTALAEDLVQETFLAAIKGKDRFSGKASVKTWLTGILKNKVIDYYRKKNRTQSMQETAAFFEREEADLFSEDGSWDYNNPNVPKDWNPAQVEKMDRKEFMQQFYFCADKLPDKIRTVFIMREVDGVKSDEICAQLEITPQNLWTILHRARMALRQCLEKNFFSN</sequence>
<dbReference type="PANTHER" id="PTHR43133">
    <property type="entry name" value="RNA POLYMERASE ECF-TYPE SIGMA FACTO"/>
    <property type="match status" value="1"/>
</dbReference>
<reference evidence="9" key="1">
    <citation type="journal article" date="2014" name="Int. J. Syst. Evol. Microbiol.">
        <title>Complete genome sequence of Corynebacterium casei LMG S-19264T (=DSM 44701T), isolated from a smear-ripened cheese.</title>
        <authorList>
            <consortium name="US DOE Joint Genome Institute (JGI-PGF)"/>
            <person name="Walter F."/>
            <person name="Albersmeier A."/>
            <person name="Kalinowski J."/>
            <person name="Ruckert C."/>
        </authorList>
    </citation>
    <scope>NUCLEOTIDE SEQUENCE</scope>
    <source>
        <strain evidence="9">KCTC 12870</strain>
    </source>
</reference>
<protein>
    <recommendedName>
        <fullName evidence="6">RNA polymerase sigma factor</fullName>
    </recommendedName>
</protein>
<evidence type="ECO:0000256" key="5">
    <source>
        <dbReference type="ARBA" id="ARBA00023163"/>
    </source>
</evidence>
<name>A0A8J3DK91_9BACT</name>
<feature type="domain" description="RNA polymerase sigma factor 70 region 4 type 2" evidence="8">
    <location>
        <begin position="135"/>
        <end position="186"/>
    </location>
</feature>
<organism evidence="9 10">
    <name type="scientific">Cerasicoccus arenae</name>
    <dbReference type="NCBI Taxonomy" id="424488"/>
    <lineage>
        <taxon>Bacteria</taxon>
        <taxon>Pseudomonadati</taxon>
        <taxon>Verrucomicrobiota</taxon>
        <taxon>Opitutia</taxon>
        <taxon>Puniceicoccales</taxon>
        <taxon>Cerasicoccaceae</taxon>
        <taxon>Cerasicoccus</taxon>
    </lineage>
</organism>
<keyword evidence="4 6" id="KW-0238">DNA-binding</keyword>
<dbReference type="Pfam" id="PF04542">
    <property type="entry name" value="Sigma70_r2"/>
    <property type="match status" value="1"/>
</dbReference>
<dbReference type="Gene3D" id="1.10.1740.10">
    <property type="match status" value="1"/>
</dbReference>
<dbReference type="Gene3D" id="1.10.10.10">
    <property type="entry name" value="Winged helix-like DNA-binding domain superfamily/Winged helix DNA-binding domain"/>
    <property type="match status" value="1"/>
</dbReference>
<dbReference type="PANTHER" id="PTHR43133:SF8">
    <property type="entry name" value="RNA POLYMERASE SIGMA FACTOR HI_1459-RELATED"/>
    <property type="match status" value="1"/>
</dbReference>
<dbReference type="CDD" id="cd06171">
    <property type="entry name" value="Sigma70_r4"/>
    <property type="match status" value="1"/>
</dbReference>
<dbReference type="InterPro" id="IPR039425">
    <property type="entry name" value="RNA_pol_sigma-70-like"/>
</dbReference>
<dbReference type="NCBIfam" id="TIGR02937">
    <property type="entry name" value="sigma70-ECF"/>
    <property type="match status" value="1"/>
</dbReference>
<dbReference type="InterPro" id="IPR013324">
    <property type="entry name" value="RNA_pol_sigma_r3/r4-like"/>
</dbReference>
<dbReference type="InterPro" id="IPR036388">
    <property type="entry name" value="WH-like_DNA-bd_sf"/>
</dbReference>
<dbReference type="GO" id="GO:0006352">
    <property type="term" value="P:DNA-templated transcription initiation"/>
    <property type="evidence" value="ECO:0007669"/>
    <property type="project" value="InterPro"/>
</dbReference>
<dbReference type="AlphaFoldDB" id="A0A8J3DK91"/>
<dbReference type="SUPFAM" id="SSF88659">
    <property type="entry name" value="Sigma3 and sigma4 domains of RNA polymerase sigma factors"/>
    <property type="match status" value="1"/>
</dbReference>
<comment type="caution">
    <text evidence="9">The sequence shown here is derived from an EMBL/GenBank/DDBJ whole genome shotgun (WGS) entry which is preliminary data.</text>
</comment>
<evidence type="ECO:0000259" key="8">
    <source>
        <dbReference type="Pfam" id="PF08281"/>
    </source>
</evidence>
<keyword evidence="3 6" id="KW-0731">Sigma factor</keyword>
<comment type="similarity">
    <text evidence="1 6">Belongs to the sigma-70 factor family. ECF subfamily.</text>
</comment>
<dbReference type="Pfam" id="PF08281">
    <property type="entry name" value="Sigma70_r4_2"/>
    <property type="match status" value="1"/>
</dbReference>
<dbReference type="SUPFAM" id="SSF88946">
    <property type="entry name" value="Sigma2 domain of RNA polymerase sigma factors"/>
    <property type="match status" value="1"/>
</dbReference>
<dbReference type="RefSeq" id="WP_189516738.1">
    <property type="nucleotide sequence ID" value="NZ_BMXG01000024.1"/>
</dbReference>
<accession>A0A8J3DK91</accession>
<evidence type="ECO:0000256" key="3">
    <source>
        <dbReference type="ARBA" id="ARBA00023082"/>
    </source>
</evidence>
<keyword evidence="10" id="KW-1185">Reference proteome</keyword>
<dbReference type="Proteomes" id="UP000642829">
    <property type="component" value="Unassembled WGS sequence"/>
</dbReference>
<reference evidence="9" key="2">
    <citation type="submission" date="2020-09" db="EMBL/GenBank/DDBJ databases">
        <authorList>
            <person name="Sun Q."/>
            <person name="Kim S."/>
        </authorList>
    </citation>
    <scope>NUCLEOTIDE SEQUENCE</scope>
    <source>
        <strain evidence="9">KCTC 12870</strain>
    </source>
</reference>
<evidence type="ECO:0000256" key="4">
    <source>
        <dbReference type="ARBA" id="ARBA00023125"/>
    </source>
</evidence>
<gene>
    <name evidence="9" type="ORF">GCM10007047_30250</name>
</gene>
<keyword evidence="5 6" id="KW-0804">Transcription</keyword>
<evidence type="ECO:0000256" key="6">
    <source>
        <dbReference type="RuleBase" id="RU000716"/>
    </source>
</evidence>